<organism evidence="1 2">
    <name type="scientific">Rhodanobacter humi</name>
    <dbReference type="NCBI Taxonomy" id="1888173"/>
    <lineage>
        <taxon>Bacteria</taxon>
        <taxon>Pseudomonadati</taxon>
        <taxon>Pseudomonadota</taxon>
        <taxon>Gammaproteobacteria</taxon>
        <taxon>Lysobacterales</taxon>
        <taxon>Rhodanobacteraceae</taxon>
        <taxon>Rhodanobacter</taxon>
    </lineage>
</organism>
<dbReference type="EMBL" id="JBGBPY010000001">
    <property type="protein sequence ID" value="MEY2182088.1"/>
    <property type="molecule type" value="Genomic_DNA"/>
</dbReference>
<sequence length="258" mass="27829">MCLIAFAWQAHPRWRLVLAGNRDEFHARPSAPLARWDDLPITGGRDLEAGGTWLGVTDAGRCCVVTNVRDPRDPQLGASRGLLATDYLVGADDATAHAQTLLAAAADYRPFNLLTFDAQAAFYLGNRPEARAQAVTPGVHGLSNADFNTPWPKTRALMARLAAWTGTGDADDFAPLFAALADERQASDAELPDTGIGLERERWLSAAFIRGTDYGTRASTVVAIAHDGRGVIEERRFGPEGRFLGESRLSFGPRAAVD</sequence>
<dbReference type="PANTHER" id="PTHR17985:SF8">
    <property type="entry name" value="TRANSPORT AND GOLGI ORGANIZATION PROTEIN 2 HOMOLOG"/>
    <property type="match status" value="1"/>
</dbReference>
<dbReference type="Proteomes" id="UP001562159">
    <property type="component" value="Unassembled WGS sequence"/>
</dbReference>
<dbReference type="InterPro" id="IPR008551">
    <property type="entry name" value="TANGO2"/>
</dbReference>
<reference evidence="1 2" key="1">
    <citation type="submission" date="2024-07" db="EMBL/GenBank/DDBJ databases">
        <title>Molecular mechanisms and environmental adaptations of flagellar loss and biofilm growth of Rhodanobacter under environmental stress.</title>
        <authorList>
            <person name="Chen M."/>
        </authorList>
    </citation>
    <scope>NUCLEOTIDE SEQUENCE [LARGE SCALE GENOMIC DNA]</scope>
    <source>
        <strain evidence="1 2">RS22</strain>
    </source>
</reference>
<dbReference type="PANTHER" id="PTHR17985">
    <property type="entry name" value="SER/THR-RICH PROTEIN T10 IN DGCR REGION"/>
    <property type="match status" value="1"/>
</dbReference>
<accession>A0ABV4APG2</accession>
<evidence type="ECO:0000313" key="1">
    <source>
        <dbReference type="EMBL" id="MEY2182088.1"/>
    </source>
</evidence>
<evidence type="ECO:0000313" key="2">
    <source>
        <dbReference type="Proteomes" id="UP001562159"/>
    </source>
</evidence>
<gene>
    <name evidence="1" type="ORF">AB7878_06630</name>
</gene>
<keyword evidence="2" id="KW-1185">Reference proteome</keyword>
<name>A0ABV4APG2_9GAMM</name>
<protein>
    <submittedName>
        <fullName evidence="1">NRDE family protein</fullName>
    </submittedName>
</protein>
<proteinExistence type="predicted"/>
<dbReference type="Pfam" id="PF05742">
    <property type="entry name" value="TANGO2"/>
    <property type="match status" value="1"/>
</dbReference>
<comment type="caution">
    <text evidence="1">The sequence shown here is derived from an EMBL/GenBank/DDBJ whole genome shotgun (WGS) entry which is preliminary data.</text>
</comment>